<organism evidence="3 4">
    <name type="scientific">Anabarilius grahami</name>
    <name type="common">Kanglang fish</name>
    <name type="synonym">Barilius grahami</name>
    <dbReference type="NCBI Taxonomy" id="495550"/>
    <lineage>
        <taxon>Eukaryota</taxon>
        <taxon>Metazoa</taxon>
        <taxon>Chordata</taxon>
        <taxon>Craniata</taxon>
        <taxon>Vertebrata</taxon>
        <taxon>Euteleostomi</taxon>
        <taxon>Actinopterygii</taxon>
        <taxon>Neopterygii</taxon>
        <taxon>Teleostei</taxon>
        <taxon>Ostariophysi</taxon>
        <taxon>Cypriniformes</taxon>
        <taxon>Xenocyprididae</taxon>
        <taxon>Xenocypridinae</taxon>
        <taxon>Xenocypridinae incertae sedis</taxon>
        <taxon>Anabarilius</taxon>
    </lineage>
</organism>
<dbReference type="GO" id="GO:0002250">
    <property type="term" value="P:adaptive immune response"/>
    <property type="evidence" value="ECO:0007669"/>
    <property type="project" value="InterPro"/>
</dbReference>
<dbReference type="GO" id="GO:0038023">
    <property type="term" value="F:signaling receptor activity"/>
    <property type="evidence" value="ECO:0007669"/>
    <property type="project" value="InterPro"/>
</dbReference>
<dbReference type="Gene3D" id="2.60.40.10">
    <property type="entry name" value="Immunoglobulins"/>
    <property type="match status" value="1"/>
</dbReference>
<dbReference type="InterPro" id="IPR013783">
    <property type="entry name" value="Ig-like_fold"/>
</dbReference>
<protein>
    <submittedName>
        <fullName evidence="3">Uncharacterized protein</fullName>
    </submittedName>
</protein>
<feature type="transmembrane region" description="Helical" evidence="2">
    <location>
        <begin position="72"/>
        <end position="93"/>
    </location>
</feature>
<keyword evidence="2" id="KW-0472">Membrane</keyword>
<evidence type="ECO:0000313" key="3">
    <source>
        <dbReference type="EMBL" id="ROL49328.1"/>
    </source>
</evidence>
<dbReference type="PANTHER" id="PTHR15343">
    <property type="entry name" value="CD7"/>
    <property type="match status" value="1"/>
</dbReference>
<name>A0A3N0YUG2_ANAGA</name>
<dbReference type="GO" id="GO:0016020">
    <property type="term" value="C:membrane"/>
    <property type="evidence" value="ECO:0007669"/>
    <property type="project" value="InterPro"/>
</dbReference>
<dbReference type="EMBL" id="RJVU01026577">
    <property type="protein sequence ID" value="ROL49328.1"/>
    <property type="molecule type" value="Genomic_DNA"/>
</dbReference>
<keyword evidence="2" id="KW-0812">Transmembrane</keyword>
<dbReference type="PANTHER" id="PTHR15343:SF0">
    <property type="entry name" value="T-CELL ANTIGEN CD7"/>
    <property type="match status" value="1"/>
</dbReference>
<keyword evidence="4" id="KW-1185">Reference proteome</keyword>
<evidence type="ECO:0000256" key="2">
    <source>
        <dbReference type="SAM" id="Phobius"/>
    </source>
</evidence>
<evidence type="ECO:0000256" key="1">
    <source>
        <dbReference type="SAM" id="MobiDB-lite"/>
    </source>
</evidence>
<dbReference type="OrthoDB" id="8917013at2759"/>
<dbReference type="AlphaFoldDB" id="A0A3N0YUG2"/>
<comment type="caution">
    <text evidence="3">The sequence shown here is derived from an EMBL/GenBank/DDBJ whole genome shotgun (WGS) entry which is preliminary data.</text>
</comment>
<dbReference type="InterPro" id="IPR039090">
    <property type="entry name" value="CD7"/>
</dbReference>
<sequence>MRADPETEGRIKISRQPNFLITVTLSDLRRTDAGLYVCDFSGNSSDQHSTNTALFLLVNAAGEPCSCRRYSLLIYSISAGVSLLLLTAIALFLTHKKPDAQQEHQTTVPIYEDMSSVRGRSENHHQICPTEPETSAPGWTKSNKKTMLGKLDSLAKL</sequence>
<accession>A0A3N0YUG2</accession>
<gene>
    <name evidence="3" type="ORF">DPX16_15654</name>
</gene>
<keyword evidence="2" id="KW-1133">Transmembrane helix</keyword>
<dbReference type="Proteomes" id="UP000281406">
    <property type="component" value="Unassembled WGS sequence"/>
</dbReference>
<proteinExistence type="predicted"/>
<reference evidence="3 4" key="1">
    <citation type="submission" date="2018-10" db="EMBL/GenBank/DDBJ databases">
        <title>Genome assembly for a Yunnan-Guizhou Plateau 3E fish, Anabarilius grahami (Regan), and its evolutionary and genetic applications.</title>
        <authorList>
            <person name="Jiang W."/>
        </authorList>
    </citation>
    <scope>NUCLEOTIDE SEQUENCE [LARGE SCALE GENOMIC DNA]</scope>
    <source>
        <strain evidence="3">AG-KIZ</strain>
        <tissue evidence="3">Muscle</tissue>
    </source>
</reference>
<evidence type="ECO:0000313" key="4">
    <source>
        <dbReference type="Proteomes" id="UP000281406"/>
    </source>
</evidence>
<feature type="region of interest" description="Disordered" evidence="1">
    <location>
        <begin position="121"/>
        <end position="144"/>
    </location>
</feature>